<dbReference type="PANTHER" id="PTHR21047:SF2">
    <property type="entry name" value="THYMIDINE DIPHOSPHO-4-KETO-RHAMNOSE 3,5-EPIMERASE"/>
    <property type="match status" value="1"/>
</dbReference>
<gene>
    <name evidence="6" type="primary">rfbC</name>
    <name evidence="6" type="ORF">GCM10009433_03900</name>
</gene>
<sequence length="182" mass="20845">MTVKQTPLKDCFVIEPKVFKDKRGSFFESFNYKTFKKNTGLEIDFVQDNQSISQYGAIRGLHFQTGEFAQAKLIRVAQGEVLDVVVDMRPDSETYLKQFGYTLTGENNHQLFVPKGFAHGFATLSSEVIFVYKCDNYYDKASESGILFNDKTLAIDWQIPKKDQIISEKDEHLPTLEAYLNS</sequence>
<name>A0ABN1K223_9FLAO</name>
<comment type="catalytic activity">
    <reaction evidence="1 5">
        <text>dTDP-4-dehydro-6-deoxy-alpha-D-glucose = dTDP-4-dehydro-beta-L-rhamnose</text>
        <dbReference type="Rhea" id="RHEA:16969"/>
        <dbReference type="ChEBI" id="CHEBI:57649"/>
        <dbReference type="ChEBI" id="CHEBI:62830"/>
        <dbReference type="EC" id="5.1.3.13"/>
    </reaction>
</comment>
<dbReference type="EC" id="5.1.3.13" evidence="3 5"/>
<comment type="subunit">
    <text evidence="5">Homodimer.</text>
</comment>
<evidence type="ECO:0000256" key="1">
    <source>
        <dbReference type="ARBA" id="ARBA00001298"/>
    </source>
</evidence>
<protein>
    <recommendedName>
        <fullName evidence="4 5">dTDP-4-dehydrorhamnose 3,5-epimerase</fullName>
        <ecNumber evidence="3 5">5.1.3.13</ecNumber>
    </recommendedName>
    <alternativeName>
        <fullName evidence="5">Thymidine diphospho-4-keto-rhamnose 3,5-epimerase</fullName>
    </alternativeName>
</protein>
<accession>A0ABN1K223</accession>
<keyword evidence="5" id="KW-0413">Isomerase</keyword>
<dbReference type="SUPFAM" id="SSF51182">
    <property type="entry name" value="RmlC-like cupins"/>
    <property type="match status" value="1"/>
</dbReference>
<dbReference type="Gene3D" id="2.60.120.10">
    <property type="entry name" value="Jelly Rolls"/>
    <property type="match status" value="1"/>
</dbReference>
<comment type="pathway">
    <text evidence="5">Carbohydrate biosynthesis; dTDP-L-rhamnose biosynthesis.</text>
</comment>
<evidence type="ECO:0000256" key="3">
    <source>
        <dbReference type="ARBA" id="ARBA00012098"/>
    </source>
</evidence>
<dbReference type="InterPro" id="IPR011051">
    <property type="entry name" value="RmlC_Cupin_sf"/>
</dbReference>
<evidence type="ECO:0000313" key="7">
    <source>
        <dbReference type="Proteomes" id="UP001500185"/>
    </source>
</evidence>
<keyword evidence="7" id="KW-1185">Reference proteome</keyword>
<comment type="caution">
    <text evidence="6">The sequence shown here is derived from an EMBL/GenBank/DDBJ whole genome shotgun (WGS) entry which is preliminary data.</text>
</comment>
<reference evidence="6 7" key="1">
    <citation type="journal article" date="2019" name="Int. J. Syst. Evol. Microbiol.">
        <title>The Global Catalogue of Microorganisms (GCM) 10K type strain sequencing project: providing services to taxonomists for standard genome sequencing and annotation.</title>
        <authorList>
            <consortium name="The Broad Institute Genomics Platform"/>
            <consortium name="The Broad Institute Genome Sequencing Center for Infectious Disease"/>
            <person name="Wu L."/>
            <person name="Ma J."/>
        </authorList>
    </citation>
    <scope>NUCLEOTIDE SEQUENCE [LARGE SCALE GENOMIC DNA]</scope>
    <source>
        <strain evidence="6 7">JCM 16231</strain>
    </source>
</reference>
<comment type="similarity">
    <text evidence="5">Belongs to the dTDP-4-dehydrorhamnose 3,5-epimerase family.</text>
</comment>
<dbReference type="InterPro" id="IPR014710">
    <property type="entry name" value="RmlC-like_jellyroll"/>
</dbReference>
<evidence type="ECO:0000256" key="2">
    <source>
        <dbReference type="ARBA" id="ARBA00001997"/>
    </source>
</evidence>
<comment type="function">
    <text evidence="2 5">Catalyzes the epimerization of the C3' and C5'positions of dTDP-6-deoxy-D-xylo-4-hexulose, forming dTDP-6-deoxy-L-lyxo-4-hexulose.</text>
</comment>
<dbReference type="CDD" id="cd00438">
    <property type="entry name" value="cupin_RmlC"/>
    <property type="match status" value="1"/>
</dbReference>
<dbReference type="PANTHER" id="PTHR21047">
    <property type="entry name" value="DTDP-6-DEOXY-D-GLUCOSE-3,5 EPIMERASE"/>
    <property type="match status" value="1"/>
</dbReference>
<evidence type="ECO:0000256" key="4">
    <source>
        <dbReference type="ARBA" id="ARBA00019595"/>
    </source>
</evidence>
<dbReference type="Proteomes" id="UP001500185">
    <property type="component" value="Unassembled WGS sequence"/>
</dbReference>
<proteinExistence type="inferred from homology"/>
<dbReference type="Pfam" id="PF00908">
    <property type="entry name" value="dTDP_sugar_isom"/>
    <property type="match status" value="1"/>
</dbReference>
<dbReference type="NCBIfam" id="TIGR01221">
    <property type="entry name" value="rmlC"/>
    <property type="match status" value="1"/>
</dbReference>
<evidence type="ECO:0000256" key="5">
    <source>
        <dbReference type="RuleBase" id="RU364069"/>
    </source>
</evidence>
<evidence type="ECO:0000313" key="6">
    <source>
        <dbReference type="EMBL" id="GAA0752668.1"/>
    </source>
</evidence>
<dbReference type="EMBL" id="BAAAGG010000004">
    <property type="protein sequence ID" value="GAA0752668.1"/>
    <property type="molecule type" value="Genomic_DNA"/>
</dbReference>
<dbReference type="RefSeq" id="WP_224455511.1">
    <property type="nucleotide sequence ID" value="NZ_BAAAGG010000004.1"/>
</dbReference>
<dbReference type="InterPro" id="IPR000888">
    <property type="entry name" value="RmlC-like"/>
</dbReference>
<organism evidence="6 7">
    <name type="scientific">Psychroflexus lacisalsi</name>
    <dbReference type="NCBI Taxonomy" id="503928"/>
    <lineage>
        <taxon>Bacteria</taxon>
        <taxon>Pseudomonadati</taxon>
        <taxon>Bacteroidota</taxon>
        <taxon>Flavobacteriia</taxon>
        <taxon>Flavobacteriales</taxon>
        <taxon>Flavobacteriaceae</taxon>
        <taxon>Psychroflexus</taxon>
    </lineage>
</organism>